<evidence type="ECO:0000313" key="4">
    <source>
        <dbReference type="Proteomes" id="UP000076532"/>
    </source>
</evidence>
<feature type="region of interest" description="Disordered" evidence="1">
    <location>
        <begin position="1"/>
        <end position="24"/>
    </location>
</feature>
<reference evidence="3 4" key="1">
    <citation type="journal article" date="2016" name="Mol. Biol. Evol.">
        <title>Comparative Genomics of Early-Diverging Mushroom-Forming Fungi Provides Insights into the Origins of Lignocellulose Decay Capabilities.</title>
        <authorList>
            <person name="Nagy L.G."/>
            <person name="Riley R."/>
            <person name="Tritt A."/>
            <person name="Adam C."/>
            <person name="Daum C."/>
            <person name="Floudas D."/>
            <person name="Sun H."/>
            <person name="Yadav J.S."/>
            <person name="Pangilinan J."/>
            <person name="Larsson K.H."/>
            <person name="Matsuura K."/>
            <person name="Barry K."/>
            <person name="Labutti K."/>
            <person name="Kuo R."/>
            <person name="Ohm R.A."/>
            <person name="Bhattacharya S.S."/>
            <person name="Shirouzu T."/>
            <person name="Yoshinaga Y."/>
            <person name="Martin F.M."/>
            <person name="Grigoriev I.V."/>
            <person name="Hibbett D.S."/>
        </authorList>
    </citation>
    <scope>NUCLEOTIDE SEQUENCE [LARGE SCALE GENOMIC DNA]</scope>
    <source>
        <strain evidence="3 4">CBS 109695</strain>
    </source>
</reference>
<feature type="compositionally biased region" description="Low complexity" evidence="1">
    <location>
        <begin position="12"/>
        <end position="24"/>
    </location>
</feature>
<sequence>MATIQHDSNTVATSLLSSTPTNSPAPFDAGGDVILRSKDNVDFRTFKALLSMASEPFTTMFIMPQPAESDERGGLSVVPMEAVESGVLRELLLFCHPGERCETSHLQEVLQVAEMFEFWEVARRVMKERLRIPHVAPRVAPYMLKAAEDKFRGDEDGMLAAEYVMKFPPKNDAERDIVIGLHMISQGDLDNVLKYHKKCGEEALLVGSPNYGHYKWVPEKYTDNYGWFDDDHGSHTNCDRGGNHYFHEADKNDKFMTRRWWLAYVLGVADELESNPDPSIVVGERFDAALELGSRCAVCKRDLKTRLARFAGVYAGELYRVLTESAHTQNNPDGPPRGEDPGVTSAWFQESWTWGHVASDVRK</sequence>
<dbReference type="SMART" id="SM00225">
    <property type="entry name" value="BTB"/>
    <property type="match status" value="1"/>
</dbReference>
<dbReference type="InterPro" id="IPR011333">
    <property type="entry name" value="SKP1/BTB/POZ_sf"/>
</dbReference>
<evidence type="ECO:0000256" key="1">
    <source>
        <dbReference type="SAM" id="MobiDB-lite"/>
    </source>
</evidence>
<organism evidence="3 4">
    <name type="scientific">Athelia psychrophila</name>
    <dbReference type="NCBI Taxonomy" id="1759441"/>
    <lineage>
        <taxon>Eukaryota</taxon>
        <taxon>Fungi</taxon>
        <taxon>Dikarya</taxon>
        <taxon>Basidiomycota</taxon>
        <taxon>Agaricomycotina</taxon>
        <taxon>Agaricomycetes</taxon>
        <taxon>Agaricomycetidae</taxon>
        <taxon>Atheliales</taxon>
        <taxon>Atheliaceae</taxon>
        <taxon>Athelia</taxon>
    </lineage>
</organism>
<dbReference type="PROSITE" id="PS50097">
    <property type="entry name" value="BTB"/>
    <property type="match status" value="1"/>
</dbReference>
<keyword evidence="4" id="KW-1185">Reference proteome</keyword>
<name>A0A166HLH5_9AGAM</name>
<dbReference type="Pfam" id="PF00651">
    <property type="entry name" value="BTB"/>
    <property type="match status" value="1"/>
</dbReference>
<evidence type="ECO:0000259" key="2">
    <source>
        <dbReference type="PROSITE" id="PS50097"/>
    </source>
</evidence>
<accession>A0A166HLH5</accession>
<gene>
    <name evidence="3" type="ORF">FIBSPDRAFT_933057</name>
</gene>
<feature type="compositionally biased region" description="Polar residues" evidence="1">
    <location>
        <begin position="1"/>
        <end position="11"/>
    </location>
</feature>
<feature type="domain" description="BTB" evidence="2">
    <location>
        <begin position="31"/>
        <end position="99"/>
    </location>
</feature>
<dbReference type="Gene3D" id="3.30.710.10">
    <property type="entry name" value="Potassium Channel Kv1.1, Chain A"/>
    <property type="match status" value="1"/>
</dbReference>
<protein>
    <recommendedName>
        <fullName evidence="2">BTB domain-containing protein</fullName>
    </recommendedName>
</protein>
<dbReference type="InterPro" id="IPR000210">
    <property type="entry name" value="BTB/POZ_dom"/>
</dbReference>
<dbReference type="OrthoDB" id="3164835at2759"/>
<proteinExistence type="predicted"/>
<dbReference type="CDD" id="cd18186">
    <property type="entry name" value="BTB_POZ_ZBTB_KLHL-like"/>
    <property type="match status" value="1"/>
</dbReference>
<dbReference type="Proteomes" id="UP000076532">
    <property type="component" value="Unassembled WGS sequence"/>
</dbReference>
<dbReference type="SUPFAM" id="SSF54695">
    <property type="entry name" value="POZ domain"/>
    <property type="match status" value="1"/>
</dbReference>
<dbReference type="EMBL" id="KV417567">
    <property type="protein sequence ID" value="KZP18989.1"/>
    <property type="molecule type" value="Genomic_DNA"/>
</dbReference>
<evidence type="ECO:0000313" key="3">
    <source>
        <dbReference type="EMBL" id="KZP18989.1"/>
    </source>
</evidence>
<dbReference type="AlphaFoldDB" id="A0A166HLH5"/>